<evidence type="ECO:0000313" key="2">
    <source>
        <dbReference type="Proteomes" id="UP000076584"/>
    </source>
</evidence>
<comment type="caution">
    <text evidence="1">The sequence shown here is derived from an EMBL/GenBank/DDBJ whole genome shotgun (WGS) entry which is preliminary data.</text>
</comment>
<dbReference type="Proteomes" id="UP000076584">
    <property type="component" value="Unassembled WGS sequence"/>
</dbReference>
<protein>
    <submittedName>
        <fullName evidence="1">Uncharacterized protein</fullName>
    </submittedName>
</protein>
<organism evidence="1 2">
    <name type="scientific">Colletotrichum incanum</name>
    <name type="common">Soybean anthracnose fungus</name>
    <dbReference type="NCBI Taxonomy" id="1573173"/>
    <lineage>
        <taxon>Eukaryota</taxon>
        <taxon>Fungi</taxon>
        <taxon>Dikarya</taxon>
        <taxon>Ascomycota</taxon>
        <taxon>Pezizomycotina</taxon>
        <taxon>Sordariomycetes</taxon>
        <taxon>Hypocreomycetidae</taxon>
        <taxon>Glomerellales</taxon>
        <taxon>Glomerellaceae</taxon>
        <taxon>Colletotrichum</taxon>
        <taxon>Colletotrichum spaethianum species complex</taxon>
    </lineage>
</organism>
<name>A0A167AXB7_COLIC</name>
<accession>A0A167AXB7</accession>
<evidence type="ECO:0000313" key="1">
    <source>
        <dbReference type="EMBL" id="KZL80637.1"/>
    </source>
</evidence>
<sequence>MDSVMSTFRAASSGHGSCNRFADLLGDFDDAKLTTTASRPSSRNSRHPLRPHRGLICPRRTPMYRPAHRLPLVFLTAFTMSLFMEVRLHSMYIAHGDLLNERGRMTLVVVTATAYILNGMALLGGCFVSGLRAWRRLLEGVSWGDCGDSEEETHLPVSGGAREREAEEDIGCAGRCVSEKAIKRLLKIEVGVFLVALWPLALAWVVVLWVRDGVGCGNPEETVCSAAATQEQGSFSAVVNERTSLLEGLIEAYKPKDEDLSEVIMELRQVEVERNRQAYAMLMGQESTCGN</sequence>
<dbReference type="EMBL" id="LFIW01001839">
    <property type="protein sequence ID" value="KZL80637.1"/>
    <property type="molecule type" value="Genomic_DNA"/>
</dbReference>
<keyword evidence="2" id="KW-1185">Reference proteome</keyword>
<gene>
    <name evidence="1" type="ORF">CI238_08337</name>
</gene>
<reference evidence="1 2" key="1">
    <citation type="submission" date="2015-06" db="EMBL/GenBank/DDBJ databases">
        <title>Survival trade-offs in plant roots during colonization by closely related pathogenic and mutualistic fungi.</title>
        <authorList>
            <person name="Hacquard S."/>
            <person name="Kracher B."/>
            <person name="Hiruma K."/>
            <person name="Weinman A."/>
            <person name="Muench P."/>
            <person name="Garrido Oter R."/>
            <person name="Ver Loren van Themaat E."/>
            <person name="Dallerey J.-F."/>
            <person name="Damm U."/>
            <person name="Henrissat B."/>
            <person name="Lespinet O."/>
            <person name="Thon M."/>
            <person name="Kemen E."/>
            <person name="McHardy A.C."/>
            <person name="Schulze-Lefert P."/>
            <person name="O'Connell R.J."/>
        </authorList>
    </citation>
    <scope>NUCLEOTIDE SEQUENCE [LARGE SCALE GENOMIC DNA]</scope>
    <source>
        <strain evidence="1 2">MAFF 238704</strain>
    </source>
</reference>
<dbReference type="AlphaFoldDB" id="A0A167AXB7"/>
<proteinExistence type="predicted"/>